<dbReference type="InterPro" id="IPR002401">
    <property type="entry name" value="Cyt_P450_E_grp-I"/>
</dbReference>
<keyword evidence="4" id="KW-0560">Oxidoreductase</keyword>
<name>A0A2C9CXF7_9RHOB</name>
<gene>
    <name evidence="5" type="ORF">SAMN06273572_107140</name>
</gene>
<sequence>MPVTPPIPASRPEGMHRWARWRAFRRDMFASQPQRLYRAKMAQMTTPFYRSFTVPDPTLARKILEDAEGFPKSDVLAATLGDLLGRSVFVTNGAEWARARAMIDPAFSGGRVREMLPQMVGAGQRMLAELHPGVIEVEAVTARATADVILRVLFSRPIDDAQAQEIFGVFQEYQRAQPLASLADLLRLPAWVPRRRRGRKEAYALRALVADLIAQRQGDEVDLLARLIDARDGDDGTGFSESELVDQAVMFLLAGHETSASALSWALYCLALSPEDQDRAAAEVAACAPTEFKQMPFLRDVWREVLRLYPPVPMLPRQAAQATTLRERAVSRGDPVIISPWHSGRHEREWDRPHEFDPSRWAQGATTQGWFPFSAGPRICPGAGFATAEGIILLAMILREWRLQVVPNDIPQPVAHLTVRSAAGIRIAFHRRATQH</sequence>
<organism evidence="5 6">
    <name type="scientific">Pontivivens marinum</name>
    <dbReference type="NCBI Taxonomy" id="1690039"/>
    <lineage>
        <taxon>Bacteria</taxon>
        <taxon>Pseudomonadati</taxon>
        <taxon>Pseudomonadota</taxon>
        <taxon>Alphaproteobacteria</taxon>
        <taxon>Rhodobacterales</taxon>
        <taxon>Paracoccaceae</taxon>
        <taxon>Pontivivens</taxon>
    </lineage>
</organism>
<comment type="similarity">
    <text evidence="2 4">Belongs to the cytochrome P450 family.</text>
</comment>
<dbReference type="InterPro" id="IPR017972">
    <property type="entry name" value="Cyt_P450_CS"/>
</dbReference>
<dbReference type="OrthoDB" id="9764248at2"/>
<dbReference type="AlphaFoldDB" id="A0A2C9CXF7"/>
<dbReference type="Gene3D" id="1.10.630.10">
    <property type="entry name" value="Cytochrome P450"/>
    <property type="match status" value="1"/>
</dbReference>
<dbReference type="PANTHER" id="PTHR24305">
    <property type="entry name" value="CYTOCHROME P450"/>
    <property type="match status" value="1"/>
</dbReference>
<dbReference type="GO" id="GO:0016705">
    <property type="term" value="F:oxidoreductase activity, acting on paired donors, with incorporation or reduction of molecular oxygen"/>
    <property type="evidence" value="ECO:0007669"/>
    <property type="project" value="InterPro"/>
</dbReference>
<evidence type="ECO:0000256" key="3">
    <source>
        <dbReference type="PIRSR" id="PIRSR602401-1"/>
    </source>
</evidence>
<accession>A0A2C9CXF7</accession>
<feature type="binding site" description="axial binding residue" evidence="3">
    <location>
        <position position="380"/>
    </location>
    <ligand>
        <name>heme</name>
        <dbReference type="ChEBI" id="CHEBI:30413"/>
    </ligand>
    <ligandPart>
        <name>Fe</name>
        <dbReference type="ChEBI" id="CHEBI:18248"/>
    </ligandPart>
</feature>
<dbReference type="PROSITE" id="PS00086">
    <property type="entry name" value="CYTOCHROME_P450"/>
    <property type="match status" value="1"/>
</dbReference>
<dbReference type="GO" id="GO:0020037">
    <property type="term" value="F:heme binding"/>
    <property type="evidence" value="ECO:0007669"/>
    <property type="project" value="InterPro"/>
</dbReference>
<evidence type="ECO:0000256" key="4">
    <source>
        <dbReference type="RuleBase" id="RU000461"/>
    </source>
</evidence>
<reference evidence="6" key="1">
    <citation type="submission" date="2017-09" db="EMBL/GenBank/DDBJ databases">
        <authorList>
            <person name="Varghese N."/>
            <person name="Submissions S."/>
        </authorList>
    </citation>
    <scope>NUCLEOTIDE SEQUENCE [LARGE SCALE GENOMIC DNA]</scope>
    <source>
        <strain evidence="6">C7</strain>
    </source>
</reference>
<dbReference type="Proteomes" id="UP000220034">
    <property type="component" value="Unassembled WGS sequence"/>
</dbReference>
<dbReference type="PANTHER" id="PTHR24305:SF166">
    <property type="entry name" value="CYTOCHROME P450 12A4, MITOCHONDRIAL-RELATED"/>
    <property type="match status" value="1"/>
</dbReference>
<dbReference type="Pfam" id="PF00067">
    <property type="entry name" value="p450"/>
    <property type="match status" value="1"/>
</dbReference>
<keyword evidence="3 4" id="KW-0408">Iron</keyword>
<evidence type="ECO:0000256" key="2">
    <source>
        <dbReference type="ARBA" id="ARBA00010617"/>
    </source>
</evidence>
<proteinExistence type="inferred from homology"/>
<keyword evidence="4" id="KW-0503">Monooxygenase</keyword>
<keyword evidence="3 4" id="KW-0349">Heme</keyword>
<dbReference type="EMBL" id="OCTN01000007">
    <property type="protein sequence ID" value="SOH95119.1"/>
    <property type="molecule type" value="Genomic_DNA"/>
</dbReference>
<dbReference type="PRINTS" id="PR00463">
    <property type="entry name" value="EP450I"/>
</dbReference>
<dbReference type="GO" id="GO:0004497">
    <property type="term" value="F:monooxygenase activity"/>
    <property type="evidence" value="ECO:0007669"/>
    <property type="project" value="UniProtKB-KW"/>
</dbReference>
<evidence type="ECO:0000313" key="6">
    <source>
        <dbReference type="Proteomes" id="UP000220034"/>
    </source>
</evidence>
<comment type="cofactor">
    <cofactor evidence="1 3">
        <name>heme</name>
        <dbReference type="ChEBI" id="CHEBI:30413"/>
    </cofactor>
</comment>
<dbReference type="InterPro" id="IPR050121">
    <property type="entry name" value="Cytochrome_P450_monoxygenase"/>
</dbReference>
<dbReference type="PRINTS" id="PR00385">
    <property type="entry name" value="P450"/>
</dbReference>
<dbReference type="InterPro" id="IPR001128">
    <property type="entry name" value="Cyt_P450"/>
</dbReference>
<keyword evidence="3 4" id="KW-0479">Metal-binding</keyword>
<protein>
    <submittedName>
        <fullName evidence="5">Cytochrome P450</fullName>
    </submittedName>
</protein>
<dbReference type="GO" id="GO:0005506">
    <property type="term" value="F:iron ion binding"/>
    <property type="evidence" value="ECO:0007669"/>
    <property type="project" value="InterPro"/>
</dbReference>
<evidence type="ECO:0000313" key="5">
    <source>
        <dbReference type="EMBL" id="SOH95119.1"/>
    </source>
</evidence>
<dbReference type="SUPFAM" id="SSF48264">
    <property type="entry name" value="Cytochrome P450"/>
    <property type="match status" value="1"/>
</dbReference>
<dbReference type="InterPro" id="IPR036396">
    <property type="entry name" value="Cyt_P450_sf"/>
</dbReference>
<evidence type="ECO:0000256" key="1">
    <source>
        <dbReference type="ARBA" id="ARBA00001971"/>
    </source>
</evidence>
<keyword evidence="6" id="KW-1185">Reference proteome</keyword>